<comment type="caution">
    <text evidence="2">The sequence shown here is derived from an EMBL/GenBank/DDBJ whole genome shotgun (WGS) entry which is preliminary data.</text>
</comment>
<gene>
    <name evidence="2" type="ORF">CEP54_010331</name>
</gene>
<evidence type="ECO:0000313" key="3">
    <source>
        <dbReference type="Proteomes" id="UP000288168"/>
    </source>
</evidence>
<dbReference type="Proteomes" id="UP000288168">
    <property type="component" value="Unassembled WGS sequence"/>
</dbReference>
<organism evidence="2 3">
    <name type="scientific">Fusarium duplospermum</name>
    <dbReference type="NCBI Taxonomy" id="1325734"/>
    <lineage>
        <taxon>Eukaryota</taxon>
        <taxon>Fungi</taxon>
        <taxon>Dikarya</taxon>
        <taxon>Ascomycota</taxon>
        <taxon>Pezizomycotina</taxon>
        <taxon>Sordariomycetes</taxon>
        <taxon>Hypocreomycetidae</taxon>
        <taxon>Hypocreales</taxon>
        <taxon>Nectriaceae</taxon>
        <taxon>Fusarium</taxon>
        <taxon>Fusarium solani species complex</taxon>
    </lineage>
</organism>
<accession>A0A428PKQ3</accession>
<feature type="compositionally biased region" description="Basic and acidic residues" evidence="1">
    <location>
        <begin position="59"/>
        <end position="77"/>
    </location>
</feature>
<keyword evidence="3" id="KW-1185">Reference proteome</keyword>
<dbReference type="EMBL" id="NKCI01000121">
    <property type="protein sequence ID" value="RSL53603.1"/>
    <property type="molecule type" value="Genomic_DNA"/>
</dbReference>
<name>A0A428PKQ3_9HYPO</name>
<reference evidence="2 3" key="1">
    <citation type="submission" date="2017-06" db="EMBL/GenBank/DDBJ databases">
        <title>Comparative genomic analysis of Ambrosia Fusariam Clade fungi.</title>
        <authorList>
            <person name="Stajich J.E."/>
            <person name="Carrillo J."/>
            <person name="Kijimoto T."/>
            <person name="Eskalen A."/>
            <person name="O'Donnell K."/>
            <person name="Kasson M."/>
        </authorList>
    </citation>
    <scope>NUCLEOTIDE SEQUENCE [LARGE SCALE GENOMIC DNA]</scope>
    <source>
        <strain evidence="2 3">NRRL62584</strain>
    </source>
</reference>
<dbReference type="AlphaFoldDB" id="A0A428PKQ3"/>
<evidence type="ECO:0000256" key="1">
    <source>
        <dbReference type="SAM" id="MobiDB-lite"/>
    </source>
</evidence>
<proteinExistence type="predicted"/>
<evidence type="ECO:0000313" key="2">
    <source>
        <dbReference type="EMBL" id="RSL53603.1"/>
    </source>
</evidence>
<protein>
    <submittedName>
        <fullName evidence="2">Uncharacterized protein</fullName>
    </submittedName>
</protein>
<sequence length="120" mass="13357">MATTGMKPGTGTASYVLSYKEHRHEGHGTRGSVMGRRTYRTPARQSTWNEQHDAGTMGRVDDDREQTSRGKGVHETSESAVKLRKPRTELTPISILRLQKAFRQSEPGEMFVDSAHISAS</sequence>
<feature type="region of interest" description="Disordered" evidence="1">
    <location>
        <begin position="22"/>
        <end position="85"/>
    </location>
</feature>